<feature type="region of interest" description="Disordered" evidence="7">
    <location>
        <begin position="828"/>
        <end position="848"/>
    </location>
</feature>
<feature type="region of interest" description="Disordered" evidence="7">
    <location>
        <begin position="893"/>
        <end position="921"/>
    </location>
</feature>
<evidence type="ECO:0000259" key="9">
    <source>
        <dbReference type="Pfam" id="PF23394"/>
    </source>
</evidence>
<dbReference type="Gene3D" id="3.60.130.10">
    <property type="entry name" value="Clavaminate synthase-like"/>
    <property type="match status" value="1"/>
</dbReference>
<feature type="domain" description="DUF7102" evidence="9">
    <location>
        <begin position="946"/>
        <end position="1106"/>
    </location>
</feature>
<evidence type="ECO:0000256" key="3">
    <source>
        <dbReference type="ARBA" id="ARBA00022723"/>
    </source>
</evidence>
<dbReference type="VEuPathDB" id="FungiDB:ASPNIDRAFT2_1178097"/>
<dbReference type="VEuPathDB" id="FungiDB:ATCC64974_87490"/>
<dbReference type="SUPFAM" id="SSF51197">
    <property type="entry name" value="Clavaminate synthase-like"/>
    <property type="match status" value="1"/>
</dbReference>
<proteinExistence type="inferred from homology"/>
<keyword evidence="3" id="KW-0479">Metal-binding</keyword>
<dbReference type="InterPro" id="IPR042098">
    <property type="entry name" value="TauD-like_sf"/>
</dbReference>
<comment type="cofactor">
    <cofactor evidence="1">
        <name>Fe(2+)</name>
        <dbReference type="ChEBI" id="CHEBI:29033"/>
    </cofactor>
</comment>
<feature type="domain" description="TauD/TfdA-like" evidence="8">
    <location>
        <begin position="88"/>
        <end position="355"/>
    </location>
</feature>
<evidence type="ECO:0000313" key="11">
    <source>
        <dbReference type="Proteomes" id="UP000068243"/>
    </source>
</evidence>
<dbReference type="VEuPathDB" id="FungiDB:M747DRAFT_345789"/>
<dbReference type="EMBL" id="BCMY01000007">
    <property type="protein sequence ID" value="GAQ41997.1"/>
    <property type="molecule type" value="Genomic_DNA"/>
</dbReference>
<keyword evidence="6" id="KW-0408">Iron</keyword>
<evidence type="ECO:0000259" key="8">
    <source>
        <dbReference type="Pfam" id="PF02668"/>
    </source>
</evidence>
<dbReference type="VEuPathDB" id="FungiDB:An11g00590"/>
<dbReference type="InterPro" id="IPR003819">
    <property type="entry name" value="TauD/TfdA-like"/>
</dbReference>
<dbReference type="PaxDb" id="5061-CADANGAP00008246"/>
<reference evidence="11" key="1">
    <citation type="journal article" date="2016" name="Genome Announc.">
        <title>Draft genome sequence of Aspergillus niger strain An76.</title>
        <authorList>
            <person name="Gong W."/>
            <person name="Cheng Z."/>
            <person name="Zhang H."/>
            <person name="Liu L."/>
            <person name="Gao P."/>
            <person name="Wang L."/>
        </authorList>
    </citation>
    <scope>NUCLEOTIDE SEQUENCE [LARGE SCALE GENOMIC DNA]</scope>
    <source>
        <strain evidence="11">An76</strain>
    </source>
</reference>
<evidence type="ECO:0000256" key="5">
    <source>
        <dbReference type="ARBA" id="ARBA00023002"/>
    </source>
</evidence>
<dbReference type="GO" id="GO:0005737">
    <property type="term" value="C:cytoplasm"/>
    <property type="evidence" value="ECO:0007669"/>
    <property type="project" value="TreeGrafter"/>
</dbReference>
<feature type="region of interest" description="Disordered" evidence="7">
    <location>
        <begin position="657"/>
        <end position="686"/>
    </location>
</feature>
<dbReference type="OMA" id="FMETRGR"/>
<sequence>MAPSLVDPVVTHPVGRLPVIKKEVTDDNKFGYQPGRTVVEKHDNYQYQDLLPTFPDLHWPPLEETPYEDRGIYGDAKFRNLLQDATDVFDYTPKIGTEVHGVNLAKLNDAQKDDLARLVAVRGVVFFRGQDDLDIDAQRDLGRHFGKLHKHATTSVPRREGLEDVHVVYTGDNSTDQRAMFTPSFLWHSDVTYEVQPPSYTSLKVLTGPPRGGGGDTLWTSQYAAYDALSPHMQTYLKGLTALHSADMQASDSHALGRPVRRDPVTTEHPLIRTNPVTGWNSLFFNPGFVTKIVGIPKTESDAIIRYLTEVIATTQEMHARFQWNKNDVAIWDNRTTNHSASYGFAPHRRHAVRVCCHAERPVLDPAGKSQEEEFIALYNLPPVNKDDLDPLQHIDDICDIPPDYLHPPDGTSSVIEQIFASSQQVIEQTLHLEKLDIRRESVQFLSSVLRDIKRDNIDDCWDEVLPSWDQYDDLKLEPPLFSSDNDSNLVLPVEPLRYSREDNLFYSLEGLASDYDSNLLSPLIHEADIIEKRVGNEKLDCSKDALLLIQGARQAGNRPLDLDDLLCPLEDVAEEDRFHLQSPPLLPLDDDCFSCDSPPLSSSDHLLLSPVRHDSAEVPTDIDTVHYEGCSRTENVPGSPISILESDFENQVFEGTDRQLSHDPSLSRSSPNERGPPDGMSPADIDMTNEKAFASDFEQVIMAVTIPRSPSSITSRVTYTEITDNIATSDCFPYNNSIVKDLPSRTSYSPILSACSSSHQEAYIQDFPDCSAESISEAPVPDLYLITPTSIEDDPSVASCLPEALPQLYDNISLGNPSLVRKRKLDNTQEDNNKTDSANHKANPPIVKGKAQPLRQHLTTSLGSLSRFMETRGQASIQEVATQSHYFIKDMPPETPGNEHDVSLRAKTSDNHPTDTPPRRQSEIVSFNQSAIPYCLPQKHEPMILSLSTSLLQSHLRIVQCIESMNPATSIIYRDSSATSWKLTSRSHIQSRNTIPSNCDDEADIMVAPNTGIVLTTSQATTQLFLPGHKSKMAGDIPSVNSPLRERVFRLARNGFTIDKVMLSSLIAFTSFCSSMSNLNIYPVVLPSSPDTIAGWILALASKTVNSKD</sequence>
<dbReference type="Pfam" id="PF02668">
    <property type="entry name" value="TauD"/>
    <property type="match status" value="1"/>
</dbReference>
<dbReference type="AlphaFoldDB" id="A0A100IIT5"/>
<evidence type="ECO:0000256" key="1">
    <source>
        <dbReference type="ARBA" id="ARBA00001954"/>
    </source>
</evidence>
<dbReference type="PANTHER" id="PTHR30468">
    <property type="entry name" value="ALPHA-KETOGLUTARATE-DEPENDENT SULFONATE DIOXYGENASE"/>
    <property type="match status" value="1"/>
</dbReference>
<dbReference type="InterPro" id="IPR055528">
    <property type="entry name" value="DUF7102"/>
</dbReference>
<dbReference type="FunFam" id="3.60.130.10:FF:000003">
    <property type="entry name" value="Alpha-ketoglutarate-dependent taurine dioxygenase"/>
    <property type="match status" value="1"/>
</dbReference>
<evidence type="ECO:0000256" key="2">
    <source>
        <dbReference type="ARBA" id="ARBA00005896"/>
    </source>
</evidence>
<dbReference type="VEuPathDB" id="FungiDB:M747DRAFT_246352"/>
<evidence type="ECO:0000313" key="10">
    <source>
        <dbReference type="EMBL" id="GAQ41997.1"/>
    </source>
</evidence>
<dbReference type="VEuPathDB" id="FungiDB:ASPNIDRAFT2_1223154"/>
<dbReference type="VEuPathDB" id="FungiDB:ATCC64974_87480"/>
<dbReference type="GO" id="GO:0046872">
    <property type="term" value="F:metal ion binding"/>
    <property type="evidence" value="ECO:0007669"/>
    <property type="project" value="UniProtKB-KW"/>
</dbReference>
<evidence type="ECO:0000256" key="6">
    <source>
        <dbReference type="ARBA" id="ARBA00023004"/>
    </source>
</evidence>
<comment type="similarity">
    <text evidence="2">Belongs to the TfdA dioxygenase family.</text>
</comment>
<keyword evidence="4" id="KW-0223">Dioxygenase</keyword>
<dbReference type="Pfam" id="PF23394">
    <property type="entry name" value="DUF7102"/>
    <property type="match status" value="1"/>
</dbReference>
<dbReference type="VEuPathDB" id="FungiDB:An11g00600"/>
<accession>A0A100IIT5</accession>
<dbReference type="PANTHER" id="PTHR30468:SF31">
    <property type="entry name" value="ALPHA-KETOGLUTARATE-DEPENDENT SULFONATE DIOXYGENASE-RELATED"/>
    <property type="match status" value="1"/>
</dbReference>
<dbReference type="OrthoDB" id="3647246at2759"/>
<dbReference type="GO" id="GO:0016706">
    <property type="term" value="F:2-oxoglutarate-dependent dioxygenase activity"/>
    <property type="evidence" value="ECO:0007669"/>
    <property type="project" value="TreeGrafter"/>
</dbReference>
<name>A0A100IIT5_ASPNG</name>
<organism evidence="10 11">
    <name type="scientific">Aspergillus niger</name>
    <dbReference type="NCBI Taxonomy" id="5061"/>
    <lineage>
        <taxon>Eukaryota</taxon>
        <taxon>Fungi</taxon>
        <taxon>Dikarya</taxon>
        <taxon>Ascomycota</taxon>
        <taxon>Pezizomycotina</taxon>
        <taxon>Eurotiomycetes</taxon>
        <taxon>Eurotiomycetidae</taxon>
        <taxon>Eurotiales</taxon>
        <taxon>Aspergillaceae</taxon>
        <taxon>Aspergillus</taxon>
        <taxon>Aspergillus subgen. Circumdati</taxon>
    </lineage>
</organism>
<dbReference type="InterPro" id="IPR051323">
    <property type="entry name" value="AtsK-like"/>
</dbReference>
<dbReference type="Proteomes" id="UP000068243">
    <property type="component" value="Unassembled WGS sequence"/>
</dbReference>
<gene>
    <name evidence="10" type="ORF">ABL_04658</name>
</gene>
<feature type="compositionally biased region" description="Basic and acidic residues" evidence="7">
    <location>
        <begin position="828"/>
        <end position="840"/>
    </location>
</feature>
<keyword evidence="5" id="KW-0560">Oxidoreductase</keyword>
<evidence type="ECO:0000256" key="4">
    <source>
        <dbReference type="ARBA" id="ARBA00022964"/>
    </source>
</evidence>
<protein>
    <submittedName>
        <fullName evidence="10">Unnamed protein product</fullName>
    </submittedName>
</protein>
<evidence type="ECO:0000256" key="7">
    <source>
        <dbReference type="SAM" id="MobiDB-lite"/>
    </source>
</evidence>
<comment type="caution">
    <text evidence="10">The sequence shown here is derived from an EMBL/GenBank/DDBJ whole genome shotgun (WGS) entry which is preliminary data.</text>
</comment>
<feature type="compositionally biased region" description="Polar residues" evidence="7">
    <location>
        <begin position="663"/>
        <end position="673"/>
    </location>
</feature>